<dbReference type="Proteomes" id="UP001156694">
    <property type="component" value="Unassembled WGS sequence"/>
</dbReference>
<dbReference type="InterPro" id="IPR000119">
    <property type="entry name" value="Hist_DNA-bd"/>
</dbReference>
<feature type="region of interest" description="Disordered" evidence="3">
    <location>
        <begin position="1"/>
        <end position="28"/>
    </location>
</feature>
<organism evidence="4 5">
    <name type="scientific">Amylibacter marinus</name>
    <dbReference type="NCBI Taxonomy" id="1475483"/>
    <lineage>
        <taxon>Bacteria</taxon>
        <taxon>Pseudomonadati</taxon>
        <taxon>Pseudomonadota</taxon>
        <taxon>Alphaproteobacteria</taxon>
        <taxon>Rhodobacterales</taxon>
        <taxon>Paracoccaceae</taxon>
        <taxon>Amylibacter</taxon>
    </lineage>
</organism>
<dbReference type="EMBL" id="BSNN01000002">
    <property type="protein sequence ID" value="GLQ34456.1"/>
    <property type="molecule type" value="Genomic_DNA"/>
</dbReference>
<evidence type="ECO:0000313" key="5">
    <source>
        <dbReference type="Proteomes" id="UP001156694"/>
    </source>
</evidence>
<evidence type="ECO:0000256" key="1">
    <source>
        <dbReference type="ARBA" id="ARBA00010529"/>
    </source>
</evidence>
<proteinExistence type="inferred from homology"/>
<evidence type="ECO:0000256" key="2">
    <source>
        <dbReference type="ARBA" id="ARBA00023125"/>
    </source>
</evidence>
<dbReference type="RefSeq" id="WP_284376221.1">
    <property type="nucleotide sequence ID" value="NZ_BSNN01000002.1"/>
</dbReference>
<accession>A0ABQ5VSW5</accession>
<name>A0ABQ5VSW5_9RHOB</name>
<comment type="similarity">
    <text evidence="1">Belongs to the bacterial histone-like protein family.</text>
</comment>
<evidence type="ECO:0008006" key="6">
    <source>
        <dbReference type="Google" id="ProtNLM"/>
    </source>
</evidence>
<dbReference type="Pfam" id="PF00216">
    <property type="entry name" value="Bac_DNA_binding"/>
    <property type="match status" value="1"/>
</dbReference>
<comment type="caution">
    <text evidence="4">The sequence shown here is derived from an EMBL/GenBank/DDBJ whole genome shotgun (WGS) entry which is preliminary data.</text>
</comment>
<gene>
    <name evidence="4" type="ORF">GCM10007939_07390</name>
</gene>
<evidence type="ECO:0000256" key="3">
    <source>
        <dbReference type="SAM" id="MobiDB-lite"/>
    </source>
</evidence>
<reference evidence="5" key="1">
    <citation type="journal article" date="2019" name="Int. J. Syst. Evol. Microbiol.">
        <title>The Global Catalogue of Microorganisms (GCM) 10K type strain sequencing project: providing services to taxonomists for standard genome sequencing and annotation.</title>
        <authorList>
            <consortium name="The Broad Institute Genomics Platform"/>
            <consortium name="The Broad Institute Genome Sequencing Center for Infectious Disease"/>
            <person name="Wu L."/>
            <person name="Ma J."/>
        </authorList>
    </citation>
    <scope>NUCLEOTIDE SEQUENCE [LARGE SCALE GENOMIC DNA]</scope>
    <source>
        <strain evidence="5">NBRC 110140</strain>
    </source>
</reference>
<keyword evidence="2" id="KW-0238">DNA-binding</keyword>
<keyword evidence="5" id="KW-1185">Reference proteome</keyword>
<dbReference type="SUPFAM" id="SSF47729">
    <property type="entry name" value="IHF-like DNA-binding proteins"/>
    <property type="match status" value="1"/>
</dbReference>
<dbReference type="InterPro" id="IPR010992">
    <property type="entry name" value="IHF-like_DNA-bd_dom_sf"/>
</dbReference>
<evidence type="ECO:0000313" key="4">
    <source>
        <dbReference type="EMBL" id="GLQ34456.1"/>
    </source>
</evidence>
<sequence length="108" mass="11940">MTENPTTLHSDPSPSRNPDAQAGRSNALTKRDILEHVVLETEANKRYVREILDSAFGFIAETLAAGQDVNCPPLGRIKIIKRKTNKGLQKLYNVNLSVGGQTHDVKKM</sequence>
<dbReference type="Gene3D" id="4.10.520.10">
    <property type="entry name" value="IHF-like DNA-binding proteins"/>
    <property type="match status" value="1"/>
</dbReference>
<protein>
    <recommendedName>
        <fullName evidence="6">HU domain-containing protein</fullName>
    </recommendedName>
</protein>